<keyword evidence="2" id="KW-0963">Cytoplasm</keyword>
<name>A0ABN7BE62_9HEMI</name>
<dbReference type="PANTHER" id="PTHR46853:SF1">
    <property type="entry name" value="METHYLOSOME PROTEIN 50"/>
    <property type="match status" value="1"/>
</dbReference>
<evidence type="ECO:0000313" key="4">
    <source>
        <dbReference type="EMBL" id="BET02658.1"/>
    </source>
</evidence>
<dbReference type="InterPro" id="IPR015943">
    <property type="entry name" value="WD40/YVTN_repeat-like_dom_sf"/>
</dbReference>
<dbReference type="Gene3D" id="2.130.10.10">
    <property type="entry name" value="YVTN repeat-like/Quinoprotein amine dehydrogenase"/>
    <property type="match status" value="1"/>
</dbReference>
<dbReference type="Pfam" id="PF00400">
    <property type="entry name" value="WD40"/>
    <property type="match status" value="1"/>
</dbReference>
<feature type="repeat" description="WD" evidence="3">
    <location>
        <begin position="167"/>
        <end position="209"/>
    </location>
</feature>
<comment type="subcellular location">
    <subcellularLocation>
        <location evidence="1">Cytoplasm</location>
    </subcellularLocation>
</comment>
<organism evidence="4 5">
    <name type="scientific">Nesidiocoris tenuis</name>
    <dbReference type="NCBI Taxonomy" id="355587"/>
    <lineage>
        <taxon>Eukaryota</taxon>
        <taxon>Metazoa</taxon>
        <taxon>Ecdysozoa</taxon>
        <taxon>Arthropoda</taxon>
        <taxon>Hexapoda</taxon>
        <taxon>Insecta</taxon>
        <taxon>Pterygota</taxon>
        <taxon>Neoptera</taxon>
        <taxon>Paraneoptera</taxon>
        <taxon>Hemiptera</taxon>
        <taxon>Heteroptera</taxon>
        <taxon>Panheteroptera</taxon>
        <taxon>Cimicomorpha</taxon>
        <taxon>Miridae</taxon>
        <taxon>Dicyphina</taxon>
        <taxon>Nesidiocoris</taxon>
    </lineage>
</organism>
<gene>
    <name evidence="4" type="ORF">NTJ_15476</name>
</gene>
<dbReference type="EMBL" id="AP028922">
    <property type="protein sequence ID" value="BET02658.1"/>
    <property type="molecule type" value="Genomic_DNA"/>
</dbReference>
<dbReference type="PROSITE" id="PS50082">
    <property type="entry name" value="WD_REPEATS_2"/>
    <property type="match status" value="1"/>
</dbReference>
<dbReference type="InterPro" id="IPR001680">
    <property type="entry name" value="WD40_rpt"/>
</dbReference>
<protein>
    <submittedName>
        <fullName evidence="4">WD domain, G-beta repeat</fullName>
    </submittedName>
</protein>
<dbReference type="InterPro" id="IPR036322">
    <property type="entry name" value="WD40_repeat_dom_sf"/>
</dbReference>
<dbReference type="SMART" id="SM00320">
    <property type="entry name" value="WD40"/>
    <property type="match status" value="5"/>
</dbReference>
<accession>A0ABN7BE62</accession>
<dbReference type="PROSITE" id="PS50294">
    <property type="entry name" value="WD_REPEATS_REGION"/>
    <property type="match status" value="1"/>
</dbReference>
<evidence type="ECO:0000256" key="2">
    <source>
        <dbReference type="ARBA" id="ARBA00022490"/>
    </source>
</evidence>
<dbReference type="PANTHER" id="PTHR46853">
    <property type="entry name" value="METHYLOSOME PROTEIN 50"/>
    <property type="match status" value="1"/>
</dbReference>
<proteinExistence type="predicted"/>
<sequence length="325" mass="35678">MTKTGWHDVVHDNQCAVAPPKLEIEQHLTFLSFSPDGALLLGSSSLADRIQTGSIWMFSEFELPLRASNCTAKRVCDSPVTSGAFVTSDRLVVAEHNGLLVSYQLCECDSDSDEASMNFIPIDFNNVHDSIISSVSVCCQRETIITGGDDRRINLLDLEGAVKTSYFPAHSRAVASVAASPEHSSVFASCSMDRSVLLWDTRLPRPAKAIVSGDCGYSALAWLDDRQIAVGSEMGAVHTYDVRTVQPLAKRHLHEMPIHKLASRSGFIASCADSSEIQVWQPDLDKVLSLKTQHTMFARDVAWHPKKPDLFSCGFDGAVFSYRID</sequence>
<keyword evidence="5" id="KW-1185">Reference proteome</keyword>
<reference evidence="4 5" key="1">
    <citation type="submission" date="2023-09" db="EMBL/GenBank/DDBJ databases">
        <title>Nesidiocoris tenuis whole genome shotgun sequence.</title>
        <authorList>
            <person name="Shibata T."/>
            <person name="Shimoda M."/>
            <person name="Kobayashi T."/>
            <person name="Uehara T."/>
        </authorList>
    </citation>
    <scope>NUCLEOTIDE SEQUENCE [LARGE SCALE GENOMIC DNA]</scope>
    <source>
        <strain evidence="4 5">Japan</strain>
    </source>
</reference>
<keyword evidence="3" id="KW-0853">WD repeat</keyword>
<dbReference type="SUPFAM" id="SSF50978">
    <property type="entry name" value="WD40 repeat-like"/>
    <property type="match status" value="1"/>
</dbReference>
<dbReference type="InterPro" id="IPR052139">
    <property type="entry name" value="Methylosome_Comp_WDR77"/>
</dbReference>
<evidence type="ECO:0000256" key="3">
    <source>
        <dbReference type="PROSITE-ProRule" id="PRU00221"/>
    </source>
</evidence>
<dbReference type="Proteomes" id="UP001307889">
    <property type="component" value="Chromosome 14"/>
</dbReference>
<evidence type="ECO:0000313" key="5">
    <source>
        <dbReference type="Proteomes" id="UP001307889"/>
    </source>
</evidence>
<evidence type="ECO:0000256" key="1">
    <source>
        <dbReference type="ARBA" id="ARBA00004496"/>
    </source>
</evidence>